<dbReference type="EMBL" id="JAYWIO010000004">
    <property type="protein sequence ID" value="KAK7266321.1"/>
    <property type="molecule type" value="Genomic_DNA"/>
</dbReference>
<dbReference type="InterPro" id="IPR022879">
    <property type="entry name" value="V-ATPase_su_B/beta"/>
</dbReference>
<comment type="caution">
    <text evidence="5">The sequence shown here is derived from an EMBL/GenBank/DDBJ whole genome shotgun (WGS) entry which is preliminary data.</text>
</comment>
<name>A0AAN9IAZ5_CROPI</name>
<organism evidence="5 6">
    <name type="scientific">Crotalaria pallida</name>
    <name type="common">Smooth rattlebox</name>
    <name type="synonym">Crotalaria striata</name>
    <dbReference type="NCBI Taxonomy" id="3830"/>
    <lineage>
        <taxon>Eukaryota</taxon>
        <taxon>Viridiplantae</taxon>
        <taxon>Streptophyta</taxon>
        <taxon>Embryophyta</taxon>
        <taxon>Tracheophyta</taxon>
        <taxon>Spermatophyta</taxon>
        <taxon>Magnoliopsida</taxon>
        <taxon>eudicotyledons</taxon>
        <taxon>Gunneridae</taxon>
        <taxon>Pentapetalae</taxon>
        <taxon>rosids</taxon>
        <taxon>fabids</taxon>
        <taxon>Fabales</taxon>
        <taxon>Fabaceae</taxon>
        <taxon>Papilionoideae</taxon>
        <taxon>50 kb inversion clade</taxon>
        <taxon>genistoids sensu lato</taxon>
        <taxon>core genistoids</taxon>
        <taxon>Crotalarieae</taxon>
        <taxon>Crotalaria</taxon>
    </lineage>
</organism>
<dbReference type="GO" id="GO:0007035">
    <property type="term" value="P:vacuolar acidification"/>
    <property type="evidence" value="ECO:0007669"/>
    <property type="project" value="TreeGrafter"/>
</dbReference>
<dbReference type="AlphaFoldDB" id="A0AAN9IAZ5"/>
<dbReference type="PANTHER" id="PTHR43389">
    <property type="entry name" value="V-TYPE PROTON ATPASE SUBUNIT B"/>
    <property type="match status" value="1"/>
</dbReference>
<keyword evidence="1" id="KW-0813">Transport</keyword>
<evidence type="ECO:0000313" key="5">
    <source>
        <dbReference type="EMBL" id="KAK7266321.1"/>
    </source>
</evidence>
<feature type="domain" description="ATPase F1/V1/A1 complex alpha/beta subunit N-terminal" evidence="4">
    <location>
        <begin position="36"/>
        <end position="100"/>
    </location>
</feature>
<evidence type="ECO:0000256" key="3">
    <source>
        <dbReference type="ARBA" id="ARBA00023065"/>
    </source>
</evidence>
<dbReference type="Pfam" id="PF02874">
    <property type="entry name" value="ATP-synt_ab_N"/>
    <property type="match status" value="1"/>
</dbReference>
<reference evidence="5 6" key="1">
    <citation type="submission" date="2024-01" db="EMBL/GenBank/DDBJ databases">
        <title>The genomes of 5 underutilized Papilionoideae crops provide insights into root nodulation and disease resistanc.</title>
        <authorList>
            <person name="Yuan L."/>
        </authorList>
    </citation>
    <scope>NUCLEOTIDE SEQUENCE [LARGE SCALE GENOMIC DNA]</scope>
    <source>
        <strain evidence="5">ZHUSHIDOU_FW_LH</strain>
        <tissue evidence="5">Leaf</tissue>
    </source>
</reference>
<evidence type="ECO:0000256" key="1">
    <source>
        <dbReference type="ARBA" id="ARBA00022448"/>
    </source>
</evidence>
<evidence type="ECO:0000313" key="6">
    <source>
        <dbReference type="Proteomes" id="UP001372338"/>
    </source>
</evidence>
<dbReference type="Gene3D" id="3.40.50.12240">
    <property type="match status" value="1"/>
</dbReference>
<accession>A0AAN9IAZ5</accession>
<dbReference type="CDD" id="cd18118">
    <property type="entry name" value="ATP-synt_V_A-type_beta_N"/>
    <property type="match status" value="1"/>
</dbReference>
<proteinExistence type="predicted"/>
<dbReference type="Proteomes" id="UP001372338">
    <property type="component" value="Unassembled WGS sequence"/>
</dbReference>
<sequence>MKMRTKNPNPSKMGVAQNNIDLEDGNLEIGMEYRTVSGVSGPLVILDKVKGPKYQEIVNIRLGDGSTRRGQVLEVDGERAVVQVFEGTSGIDKVCIVITTSCKC</sequence>
<evidence type="ECO:0000259" key="4">
    <source>
        <dbReference type="Pfam" id="PF02874"/>
    </source>
</evidence>
<protein>
    <recommendedName>
        <fullName evidence="4">ATPase F1/V1/A1 complex alpha/beta subunit N-terminal domain-containing protein</fullName>
    </recommendedName>
</protein>
<dbReference type="InterPro" id="IPR004100">
    <property type="entry name" value="ATPase_F1/V1/A1_a/bsu_N"/>
</dbReference>
<dbReference type="PANTHER" id="PTHR43389:SF27">
    <property type="entry name" value="V-TYPE PROTON ATPASE SUBUNIT B1-RELATED"/>
    <property type="match status" value="1"/>
</dbReference>
<dbReference type="GO" id="GO:0046034">
    <property type="term" value="P:ATP metabolic process"/>
    <property type="evidence" value="ECO:0007669"/>
    <property type="project" value="InterPro"/>
</dbReference>
<gene>
    <name evidence="5" type="ORF">RIF29_18964</name>
</gene>
<keyword evidence="6" id="KW-1185">Reference proteome</keyword>
<dbReference type="GO" id="GO:0046961">
    <property type="term" value="F:proton-transporting ATPase activity, rotational mechanism"/>
    <property type="evidence" value="ECO:0007669"/>
    <property type="project" value="TreeGrafter"/>
</dbReference>
<evidence type="ECO:0000256" key="2">
    <source>
        <dbReference type="ARBA" id="ARBA00022781"/>
    </source>
</evidence>
<keyword evidence="3" id="KW-0406">Ion transport</keyword>
<keyword evidence="2" id="KW-0375">Hydrogen ion transport</keyword>